<dbReference type="SMART" id="SM00101">
    <property type="entry name" value="14_3_3"/>
    <property type="match status" value="1"/>
</dbReference>
<reference evidence="4 5" key="1">
    <citation type="journal article" date="2018" name="PLoS ONE">
        <title>The draft genome of Kipferlia bialata reveals reductive genome evolution in fornicate parasites.</title>
        <authorList>
            <person name="Tanifuji G."/>
            <person name="Takabayashi S."/>
            <person name="Kume K."/>
            <person name="Takagi M."/>
            <person name="Nakayama T."/>
            <person name="Kamikawa R."/>
            <person name="Inagaki Y."/>
            <person name="Hashimoto T."/>
        </authorList>
    </citation>
    <scope>NUCLEOTIDE SEQUENCE [LARGE SCALE GENOMIC DNA]</scope>
    <source>
        <strain evidence="4">NY0173</strain>
    </source>
</reference>
<keyword evidence="5" id="KW-1185">Reference proteome</keyword>
<comment type="caution">
    <text evidence="4">The sequence shown here is derived from an EMBL/GenBank/DDBJ whole genome shotgun (WGS) entry which is preliminary data.</text>
</comment>
<proteinExistence type="inferred from homology"/>
<dbReference type="InterPro" id="IPR000308">
    <property type="entry name" value="14-3-3"/>
</dbReference>
<accession>A0A9K3CRG9</accession>
<dbReference type="Pfam" id="PF00244">
    <property type="entry name" value="14-3-3"/>
    <property type="match status" value="1"/>
</dbReference>
<sequence>MEMIHHTTTIATDRKELSVEERNLLSVAYKNYVAGRRSSWRVLCTLEHGQQVAQNVRRIQMVADMRRKVEGELEETCTNILALLQDVLIPGAVSFEARVFYFKMQADYFRYIAEIVSGERRKMAAEQALLAYKTATEIAETHLSGTHPLLLGLGLNFSVFYFEILSNRDKACKVAKDAFDGAIPGLDDLSEASYRDSTLLMKLLRDNLNRWSSQHDEQ</sequence>
<comment type="similarity">
    <text evidence="1">Belongs to the 14-3-3 family.</text>
</comment>
<feature type="domain" description="14-3-3" evidence="3">
    <location>
        <begin position="2"/>
        <end position="217"/>
    </location>
</feature>
<feature type="site" description="Interaction with phosphoserine on interacting protein" evidence="2">
    <location>
        <position position="37"/>
    </location>
</feature>
<protein>
    <submittedName>
        <fullName evidence="4">14-3-3 protein</fullName>
    </submittedName>
</protein>
<gene>
    <name evidence="4" type="ORF">KIPB_002000</name>
</gene>
<evidence type="ECO:0000259" key="3">
    <source>
        <dbReference type="SMART" id="SM00101"/>
    </source>
</evidence>
<evidence type="ECO:0000256" key="2">
    <source>
        <dbReference type="PIRSR" id="PIRSR000868-1"/>
    </source>
</evidence>
<evidence type="ECO:0000256" key="1">
    <source>
        <dbReference type="ARBA" id="ARBA00006141"/>
    </source>
</evidence>
<dbReference type="SUPFAM" id="SSF48445">
    <property type="entry name" value="14-3-3 protein"/>
    <property type="match status" value="1"/>
</dbReference>
<dbReference type="OrthoDB" id="10260625at2759"/>
<dbReference type="AlphaFoldDB" id="A0A9K3CRG9"/>
<organism evidence="4 5">
    <name type="scientific">Kipferlia bialata</name>
    <dbReference type="NCBI Taxonomy" id="797122"/>
    <lineage>
        <taxon>Eukaryota</taxon>
        <taxon>Metamonada</taxon>
        <taxon>Carpediemonas-like organisms</taxon>
        <taxon>Kipferlia</taxon>
    </lineage>
</organism>
<dbReference type="PANTHER" id="PTHR18860">
    <property type="entry name" value="14-3-3 PROTEIN"/>
    <property type="match status" value="1"/>
</dbReference>
<dbReference type="InterPro" id="IPR023410">
    <property type="entry name" value="14-3-3_domain"/>
</dbReference>
<dbReference type="Gene3D" id="1.20.190.20">
    <property type="entry name" value="14-3-3 domain"/>
    <property type="match status" value="1"/>
</dbReference>
<name>A0A9K3CRG9_9EUKA</name>
<dbReference type="PIRSF" id="PIRSF000868">
    <property type="entry name" value="14-3-3"/>
    <property type="match status" value="1"/>
</dbReference>
<dbReference type="EMBL" id="BDIP01000306">
    <property type="protein sequence ID" value="GIQ81095.1"/>
    <property type="molecule type" value="Genomic_DNA"/>
</dbReference>
<dbReference type="CDD" id="cd08774">
    <property type="entry name" value="14-3-3"/>
    <property type="match status" value="1"/>
</dbReference>
<feature type="site" description="Interaction with phosphoserine on interacting protein" evidence="2">
    <location>
        <position position="110"/>
    </location>
</feature>
<dbReference type="PRINTS" id="PR00305">
    <property type="entry name" value="1433ZETA"/>
</dbReference>
<dbReference type="Proteomes" id="UP000265618">
    <property type="component" value="Unassembled WGS sequence"/>
</dbReference>
<evidence type="ECO:0000313" key="4">
    <source>
        <dbReference type="EMBL" id="GIQ81095.1"/>
    </source>
</evidence>
<evidence type="ECO:0000313" key="5">
    <source>
        <dbReference type="Proteomes" id="UP000265618"/>
    </source>
</evidence>
<dbReference type="InterPro" id="IPR036815">
    <property type="entry name" value="14-3-3_dom_sf"/>
</dbReference>